<dbReference type="InterPro" id="IPR037185">
    <property type="entry name" value="EmrE-like"/>
</dbReference>
<evidence type="ECO:0000313" key="9">
    <source>
        <dbReference type="Proteomes" id="UP000318422"/>
    </source>
</evidence>
<keyword evidence="9" id="KW-1185">Reference proteome</keyword>
<comment type="caution">
    <text evidence="8">The sequence shown here is derived from an EMBL/GenBank/DDBJ whole genome shotgun (WGS) entry which is preliminary data.</text>
</comment>
<dbReference type="Proteomes" id="UP000318422">
    <property type="component" value="Unassembled WGS sequence"/>
</dbReference>
<feature type="transmembrane region" description="Helical" evidence="6">
    <location>
        <begin position="126"/>
        <end position="143"/>
    </location>
</feature>
<dbReference type="InterPro" id="IPR000620">
    <property type="entry name" value="EamA_dom"/>
</dbReference>
<dbReference type="SUPFAM" id="SSF103481">
    <property type="entry name" value="Multidrug resistance efflux transporter EmrE"/>
    <property type="match status" value="2"/>
</dbReference>
<dbReference type="AlphaFoldDB" id="A0A4Y4CRG5"/>
<evidence type="ECO:0000256" key="1">
    <source>
        <dbReference type="ARBA" id="ARBA00004141"/>
    </source>
</evidence>
<feature type="transmembrane region" description="Helical" evidence="6">
    <location>
        <begin position="7"/>
        <end position="28"/>
    </location>
</feature>
<evidence type="ECO:0000256" key="4">
    <source>
        <dbReference type="ARBA" id="ARBA00022989"/>
    </source>
</evidence>
<comment type="subcellular location">
    <subcellularLocation>
        <location evidence="1">Membrane</location>
        <topology evidence="1">Multi-pass membrane protein</topology>
    </subcellularLocation>
</comment>
<dbReference type="InterPro" id="IPR050638">
    <property type="entry name" value="AA-Vitamin_Transporters"/>
</dbReference>
<proteinExistence type="inferred from homology"/>
<dbReference type="RefSeq" id="WP_141349387.1">
    <property type="nucleotide sequence ID" value="NZ_BJNV01000008.1"/>
</dbReference>
<evidence type="ECO:0000256" key="6">
    <source>
        <dbReference type="SAM" id="Phobius"/>
    </source>
</evidence>
<organism evidence="8 9">
    <name type="scientific">Zoogloea ramigera</name>
    <dbReference type="NCBI Taxonomy" id="350"/>
    <lineage>
        <taxon>Bacteria</taxon>
        <taxon>Pseudomonadati</taxon>
        <taxon>Pseudomonadota</taxon>
        <taxon>Betaproteobacteria</taxon>
        <taxon>Rhodocyclales</taxon>
        <taxon>Zoogloeaceae</taxon>
        <taxon>Zoogloea</taxon>
    </lineage>
</organism>
<evidence type="ECO:0000256" key="5">
    <source>
        <dbReference type="ARBA" id="ARBA00023136"/>
    </source>
</evidence>
<dbReference type="EMBL" id="BJNV01000008">
    <property type="protein sequence ID" value="GEC94632.1"/>
    <property type="molecule type" value="Genomic_DNA"/>
</dbReference>
<dbReference type="PANTHER" id="PTHR32322:SF2">
    <property type="entry name" value="EAMA DOMAIN-CONTAINING PROTEIN"/>
    <property type="match status" value="1"/>
</dbReference>
<reference evidence="8 9" key="1">
    <citation type="submission" date="2019-06" db="EMBL/GenBank/DDBJ databases">
        <title>Whole genome shotgun sequence of Zoogloea ramigera NBRC 15342.</title>
        <authorList>
            <person name="Hosoyama A."/>
            <person name="Uohara A."/>
            <person name="Ohji S."/>
            <person name="Ichikawa N."/>
        </authorList>
    </citation>
    <scope>NUCLEOTIDE SEQUENCE [LARGE SCALE GENOMIC DNA]</scope>
    <source>
        <strain evidence="8 9">NBRC 15342</strain>
    </source>
</reference>
<dbReference type="PANTHER" id="PTHR32322">
    <property type="entry name" value="INNER MEMBRANE TRANSPORTER"/>
    <property type="match status" value="1"/>
</dbReference>
<keyword evidence="4 6" id="KW-1133">Transmembrane helix</keyword>
<evidence type="ECO:0000313" key="8">
    <source>
        <dbReference type="EMBL" id="GEC94632.1"/>
    </source>
</evidence>
<keyword evidence="3 6" id="KW-0812">Transmembrane</keyword>
<protein>
    <recommendedName>
        <fullName evidence="7">EamA domain-containing protein</fullName>
    </recommendedName>
</protein>
<feature type="transmembrane region" description="Helical" evidence="6">
    <location>
        <begin position="40"/>
        <end position="60"/>
    </location>
</feature>
<name>A0A4Y4CRG5_ZOORA</name>
<dbReference type="GO" id="GO:0016020">
    <property type="term" value="C:membrane"/>
    <property type="evidence" value="ECO:0007669"/>
    <property type="project" value="UniProtKB-SubCell"/>
</dbReference>
<feature type="transmembrane region" description="Helical" evidence="6">
    <location>
        <begin position="261"/>
        <end position="280"/>
    </location>
</feature>
<dbReference type="OrthoDB" id="4167046at2"/>
<accession>A0A4Y4CRG5</accession>
<feature type="transmembrane region" description="Helical" evidence="6">
    <location>
        <begin position="155"/>
        <end position="175"/>
    </location>
</feature>
<sequence>MQLTPRLVVMLATPPLMWACNAVVGRLAIESIGPLWLNALRWIVAFALLLPLGWAALGTAEARAQIWERWKVLSILGLIGVGAYNALQYMALRTSTPLNVTLIASSSPVWTMLIGALAYGVIPTRLQLAGAVLSLSGVALVLSRGDLTALADVRLVQGDLLMLLAILGWSFYSWMLARPPASMRGEARPAWNWAEFLVAQCVFGVAWAVGAAGLGELIVPSGAIQWSWQLGAAILFVAVGPSIIAYRLWGLAVGEAGPAMAAIFYNLTPLFAAILSAAVMGEAPQTFHAVAFGLIVAGIFVSSRSQGPSARSK</sequence>
<evidence type="ECO:0000259" key="7">
    <source>
        <dbReference type="Pfam" id="PF00892"/>
    </source>
</evidence>
<feature type="domain" description="EamA" evidence="7">
    <location>
        <begin position="9"/>
        <end position="142"/>
    </location>
</feature>
<feature type="transmembrane region" description="Helical" evidence="6">
    <location>
        <begin position="98"/>
        <end position="119"/>
    </location>
</feature>
<feature type="transmembrane region" description="Helical" evidence="6">
    <location>
        <begin position="72"/>
        <end position="92"/>
    </location>
</feature>
<feature type="domain" description="EamA" evidence="7">
    <location>
        <begin position="158"/>
        <end position="303"/>
    </location>
</feature>
<evidence type="ECO:0000256" key="3">
    <source>
        <dbReference type="ARBA" id="ARBA00022692"/>
    </source>
</evidence>
<feature type="transmembrane region" description="Helical" evidence="6">
    <location>
        <begin position="226"/>
        <end position="249"/>
    </location>
</feature>
<gene>
    <name evidence="8" type="ORF">ZRA01_07050</name>
</gene>
<dbReference type="Pfam" id="PF00892">
    <property type="entry name" value="EamA"/>
    <property type="match status" value="2"/>
</dbReference>
<feature type="transmembrane region" description="Helical" evidence="6">
    <location>
        <begin position="196"/>
        <end position="214"/>
    </location>
</feature>
<feature type="transmembrane region" description="Helical" evidence="6">
    <location>
        <begin position="286"/>
        <end position="303"/>
    </location>
</feature>
<keyword evidence="5 6" id="KW-0472">Membrane</keyword>
<evidence type="ECO:0000256" key="2">
    <source>
        <dbReference type="ARBA" id="ARBA00007362"/>
    </source>
</evidence>
<comment type="similarity">
    <text evidence="2">Belongs to the EamA transporter family.</text>
</comment>